<protein>
    <submittedName>
        <fullName evidence="3">Uncharacterized protein</fullName>
    </submittedName>
</protein>
<evidence type="ECO:0000313" key="3">
    <source>
        <dbReference type="WBParaSite" id="BXY_0329400.1"/>
    </source>
</evidence>
<proteinExistence type="predicted"/>
<dbReference type="Proteomes" id="UP000095284">
    <property type="component" value="Unplaced"/>
</dbReference>
<keyword evidence="1" id="KW-0472">Membrane</keyword>
<dbReference type="AlphaFoldDB" id="A0A1I7RRE7"/>
<reference evidence="3" key="1">
    <citation type="submission" date="2016-11" db="UniProtKB">
        <authorList>
            <consortium name="WormBaseParasite"/>
        </authorList>
    </citation>
    <scope>IDENTIFICATION</scope>
</reference>
<name>A0A1I7RRE7_BURXY</name>
<feature type="transmembrane region" description="Helical" evidence="1">
    <location>
        <begin position="31"/>
        <end position="49"/>
    </location>
</feature>
<dbReference type="WBParaSite" id="BXY_0329400.1">
    <property type="protein sequence ID" value="BXY_0329400.1"/>
    <property type="gene ID" value="BXY_0329400"/>
</dbReference>
<keyword evidence="1" id="KW-0812">Transmembrane</keyword>
<accession>A0A1I7RRE7</accession>
<organism evidence="2 3">
    <name type="scientific">Bursaphelenchus xylophilus</name>
    <name type="common">Pinewood nematode worm</name>
    <name type="synonym">Aphelenchoides xylophilus</name>
    <dbReference type="NCBI Taxonomy" id="6326"/>
    <lineage>
        <taxon>Eukaryota</taxon>
        <taxon>Metazoa</taxon>
        <taxon>Ecdysozoa</taxon>
        <taxon>Nematoda</taxon>
        <taxon>Chromadorea</taxon>
        <taxon>Rhabditida</taxon>
        <taxon>Tylenchina</taxon>
        <taxon>Tylenchomorpha</taxon>
        <taxon>Aphelenchoidea</taxon>
        <taxon>Aphelenchoididae</taxon>
        <taxon>Bursaphelenchus</taxon>
    </lineage>
</organism>
<keyword evidence="1" id="KW-1133">Transmembrane helix</keyword>
<evidence type="ECO:0000313" key="2">
    <source>
        <dbReference type="Proteomes" id="UP000095284"/>
    </source>
</evidence>
<evidence type="ECO:0000256" key="1">
    <source>
        <dbReference type="SAM" id="Phobius"/>
    </source>
</evidence>
<sequence length="127" mass="14833">MHDPFCYPLLREPNVLDNRVTVAGAMSSNQFVRLFFVLFLSFFVNFAVAQWDFDDSNGAEVGQFWRPARSQMARYGMPWSHRVRPNAPNGPIKISTEKPKEEKMEGDVVMALSDKVWHPRMRSRMFY</sequence>